<dbReference type="EMBL" id="ABEU02000003">
    <property type="protein sequence ID" value="PNR57065.1"/>
    <property type="molecule type" value="Genomic_DNA"/>
</dbReference>
<proteinExistence type="predicted"/>
<dbReference type="AlphaFoldDB" id="A0A2K1KTE4"/>
<feature type="compositionally biased region" description="Polar residues" evidence="1">
    <location>
        <begin position="15"/>
        <end position="26"/>
    </location>
</feature>
<sequence length="88" mass="9465">MHVTLIGDVRKELVSSEQGNFSTSAPGNLRMAERSRDSERAVDAPVPSTTVHTNDGKKSINKSLQISPSTTNSLLSGHGAVHYEQFVS</sequence>
<accession>A0A2K1KTE4</accession>
<evidence type="ECO:0000313" key="3">
    <source>
        <dbReference type="EnsemblPlants" id="PAC:32942347.CDS.1"/>
    </source>
</evidence>
<evidence type="ECO:0000313" key="4">
    <source>
        <dbReference type="Proteomes" id="UP000006727"/>
    </source>
</evidence>
<protein>
    <submittedName>
        <fullName evidence="2 3">Uncharacterized protein</fullName>
    </submittedName>
</protein>
<reference evidence="2 4" key="1">
    <citation type="journal article" date="2008" name="Science">
        <title>The Physcomitrella genome reveals evolutionary insights into the conquest of land by plants.</title>
        <authorList>
            <person name="Rensing S."/>
            <person name="Lang D."/>
            <person name="Zimmer A."/>
            <person name="Terry A."/>
            <person name="Salamov A."/>
            <person name="Shapiro H."/>
            <person name="Nishiyama T."/>
            <person name="Perroud P.-F."/>
            <person name="Lindquist E."/>
            <person name="Kamisugi Y."/>
            <person name="Tanahashi T."/>
            <person name="Sakakibara K."/>
            <person name="Fujita T."/>
            <person name="Oishi K."/>
            <person name="Shin-I T."/>
            <person name="Kuroki Y."/>
            <person name="Toyoda A."/>
            <person name="Suzuki Y."/>
            <person name="Hashimoto A."/>
            <person name="Yamaguchi K."/>
            <person name="Sugano A."/>
            <person name="Kohara Y."/>
            <person name="Fujiyama A."/>
            <person name="Anterola A."/>
            <person name="Aoki S."/>
            <person name="Ashton N."/>
            <person name="Barbazuk W.B."/>
            <person name="Barker E."/>
            <person name="Bennetzen J."/>
            <person name="Bezanilla M."/>
            <person name="Blankenship R."/>
            <person name="Cho S.H."/>
            <person name="Dutcher S."/>
            <person name="Estelle M."/>
            <person name="Fawcett J.A."/>
            <person name="Gundlach H."/>
            <person name="Hanada K."/>
            <person name="Heyl A."/>
            <person name="Hicks K.A."/>
            <person name="Hugh J."/>
            <person name="Lohr M."/>
            <person name="Mayer K."/>
            <person name="Melkozernov A."/>
            <person name="Murata T."/>
            <person name="Nelson D."/>
            <person name="Pils B."/>
            <person name="Prigge M."/>
            <person name="Reiss B."/>
            <person name="Renner T."/>
            <person name="Rombauts S."/>
            <person name="Rushton P."/>
            <person name="Sanderfoot A."/>
            <person name="Schween G."/>
            <person name="Shiu S.-H."/>
            <person name="Stueber K."/>
            <person name="Theodoulou F.L."/>
            <person name="Tu H."/>
            <person name="Van de Peer Y."/>
            <person name="Verrier P.J."/>
            <person name="Waters E."/>
            <person name="Wood A."/>
            <person name="Yang L."/>
            <person name="Cove D."/>
            <person name="Cuming A."/>
            <person name="Hasebe M."/>
            <person name="Lucas S."/>
            <person name="Mishler D.B."/>
            <person name="Reski R."/>
            <person name="Grigoriev I."/>
            <person name="Quatrano R.S."/>
            <person name="Boore J.L."/>
        </authorList>
    </citation>
    <scope>NUCLEOTIDE SEQUENCE [LARGE SCALE GENOMIC DNA]</scope>
    <source>
        <strain evidence="3 4">cv. Gransden 2004</strain>
    </source>
</reference>
<keyword evidence="4" id="KW-1185">Reference proteome</keyword>
<name>A0A2K1KTE4_PHYPA</name>
<organism evidence="2">
    <name type="scientific">Physcomitrium patens</name>
    <name type="common">Spreading-leaved earth moss</name>
    <name type="synonym">Physcomitrella patens</name>
    <dbReference type="NCBI Taxonomy" id="3218"/>
    <lineage>
        <taxon>Eukaryota</taxon>
        <taxon>Viridiplantae</taxon>
        <taxon>Streptophyta</taxon>
        <taxon>Embryophyta</taxon>
        <taxon>Bryophyta</taxon>
        <taxon>Bryophytina</taxon>
        <taxon>Bryopsida</taxon>
        <taxon>Funariidae</taxon>
        <taxon>Funariales</taxon>
        <taxon>Funariaceae</taxon>
        <taxon>Physcomitrium</taxon>
    </lineage>
</organism>
<dbReference type="EnsemblPlants" id="Pp3c3_5790V3.1">
    <property type="protein sequence ID" value="PAC:32942347.CDS.1"/>
    <property type="gene ID" value="Pp3c3_5790"/>
</dbReference>
<dbReference type="Gramene" id="Pp3c3_5790V3.1">
    <property type="protein sequence ID" value="PAC:32942347.CDS.1"/>
    <property type="gene ID" value="Pp3c3_5790"/>
</dbReference>
<dbReference type="InParanoid" id="A0A2K1KTE4"/>
<reference evidence="3" key="3">
    <citation type="submission" date="2020-12" db="UniProtKB">
        <authorList>
            <consortium name="EnsemblPlants"/>
        </authorList>
    </citation>
    <scope>IDENTIFICATION</scope>
</reference>
<evidence type="ECO:0000256" key="1">
    <source>
        <dbReference type="SAM" id="MobiDB-lite"/>
    </source>
</evidence>
<feature type="region of interest" description="Disordered" evidence="1">
    <location>
        <begin position="15"/>
        <end position="78"/>
    </location>
</feature>
<dbReference type="Proteomes" id="UP000006727">
    <property type="component" value="Chromosome 3"/>
</dbReference>
<dbReference type="PaxDb" id="3218-PP1S1_811V6.1"/>
<feature type="compositionally biased region" description="Polar residues" evidence="1">
    <location>
        <begin position="61"/>
        <end position="75"/>
    </location>
</feature>
<gene>
    <name evidence="2" type="ORF">PHYPA_004058</name>
</gene>
<evidence type="ECO:0000313" key="2">
    <source>
        <dbReference type="EMBL" id="PNR57065.1"/>
    </source>
</evidence>
<reference evidence="2 4" key="2">
    <citation type="journal article" date="2018" name="Plant J.">
        <title>The Physcomitrella patens chromosome-scale assembly reveals moss genome structure and evolution.</title>
        <authorList>
            <person name="Lang D."/>
            <person name="Ullrich K.K."/>
            <person name="Murat F."/>
            <person name="Fuchs J."/>
            <person name="Jenkins J."/>
            <person name="Haas F.B."/>
            <person name="Piednoel M."/>
            <person name="Gundlach H."/>
            <person name="Van Bel M."/>
            <person name="Meyberg R."/>
            <person name="Vives C."/>
            <person name="Morata J."/>
            <person name="Symeonidi A."/>
            <person name="Hiss M."/>
            <person name="Muchero W."/>
            <person name="Kamisugi Y."/>
            <person name="Saleh O."/>
            <person name="Blanc G."/>
            <person name="Decker E.L."/>
            <person name="van Gessel N."/>
            <person name="Grimwood J."/>
            <person name="Hayes R.D."/>
            <person name="Graham S.W."/>
            <person name="Gunter L.E."/>
            <person name="McDaniel S.F."/>
            <person name="Hoernstein S.N.W."/>
            <person name="Larsson A."/>
            <person name="Li F.W."/>
            <person name="Perroud P.F."/>
            <person name="Phillips J."/>
            <person name="Ranjan P."/>
            <person name="Rokshar D.S."/>
            <person name="Rothfels C.J."/>
            <person name="Schneider L."/>
            <person name="Shu S."/>
            <person name="Stevenson D.W."/>
            <person name="Thummler F."/>
            <person name="Tillich M."/>
            <person name="Villarreal Aguilar J.C."/>
            <person name="Widiez T."/>
            <person name="Wong G.K."/>
            <person name="Wymore A."/>
            <person name="Zhang Y."/>
            <person name="Zimmer A.D."/>
            <person name="Quatrano R.S."/>
            <person name="Mayer K.F.X."/>
            <person name="Goodstein D."/>
            <person name="Casacuberta J.M."/>
            <person name="Vandepoele K."/>
            <person name="Reski R."/>
            <person name="Cuming A.C."/>
            <person name="Tuskan G.A."/>
            <person name="Maumus F."/>
            <person name="Salse J."/>
            <person name="Schmutz J."/>
            <person name="Rensing S.A."/>
        </authorList>
    </citation>
    <scope>NUCLEOTIDE SEQUENCE [LARGE SCALE GENOMIC DNA]</scope>
    <source>
        <strain evidence="3 4">cv. Gransden 2004</strain>
    </source>
</reference>
<feature type="compositionally biased region" description="Basic and acidic residues" evidence="1">
    <location>
        <begin position="31"/>
        <end position="42"/>
    </location>
</feature>